<organism evidence="4 5">
    <name type="scientific">Paenibacillus athensensis</name>
    <dbReference type="NCBI Taxonomy" id="1967502"/>
    <lineage>
        <taxon>Bacteria</taxon>
        <taxon>Bacillati</taxon>
        <taxon>Bacillota</taxon>
        <taxon>Bacilli</taxon>
        <taxon>Bacillales</taxon>
        <taxon>Paenibacillaceae</taxon>
        <taxon>Paenibacillus</taxon>
    </lineage>
</organism>
<evidence type="ECO:0000259" key="3">
    <source>
        <dbReference type="PROSITE" id="PS51910"/>
    </source>
</evidence>
<dbReference type="OrthoDB" id="9775889at2"/>
<evidence type="ECO:0000313" key="4">
    <source>
        <dbReference type="EMBL" id="TFE88020.1"/>
    </source>
</evidence>
<feature type="domain" description="SLH" evidence="2">
    <location>
        <begin position="483"/>
        <end position="543"/>
    </location>
</feature>
<feature type="domain" description="SLH" evidence="2">
    <location>
        <begin position="418"/>
        <end position="481"/>
    </location>
</feature>
<sequence length="603" mass="64170">MLKSELAAGAAKCNSRQDSRDQGQSRRRLSFLGCTSNIYALISRAESRMIEKQLDFSGERGMTVKRYWSRAAAGLLAVGLLTIGGLQPTAQAQAQAKFNMSYLFFGSPQSYVSQVDRSGQSLDVVAPSYLDLNAAGQLVLSESLLPSFTTEMHQRGIRVVPFLSNHWDRQSGVLALANREQLAAQVAAAVAANGWDGVNVDIENVTETERDAYTDFVRLLREKLPAGKEVSVAVAANPTGATKGWLGSYDYAALAKLSDYLMLMAYDESYPGDPTPGPVASLPFVEQSVQAALKLVPADKLVLGIPFYGRYWNGITASDGAGIANTMVDKLLAAYGGTVRYDAAAQSPVATVTIRPQDAGLSVYGSKLAPGTYTIWYDDEQSIKEKLKLVAKYGLKGTGSWSLNQESASTWSYYDLWLNELEFTDAEGHWAQQDILAAGLKGWMLGTAPGQFAPDAQLTRAQAAAILVRALGLEGEAAAGTSPYADVPAEHWAASDIATAQRHGLIQGVGAGRFAPDRAITREEMSQLLTRVLSASSPSAGGGAAAKTFADVPADRWSAEAIAAMSRMGLVDGFADGTFRPGAPLTRAEMAALLSRAAGQLPG</sequence>
<dbReference type="PANTHER" id="PTHR46066">
    <property type="entry name" value="CHITINASE DOMAIN-CONTAINING PROTEIN 1 FAMILY MEMBER"/>
    <property type="match status" value="1"/>
</dbReference>
<evidence type="ECO:0000259" key="2">
    <source>
        <dbReference type="PROSITE" id="PS51272"/>
    </source>
</evidence>
<dbReference type="InterPro" id="IPR029070">
    <property type="entry name" value="Chitinase_insertion_sf"/>
</dbReference>
<dbReference type="SMART" id="SM00636">
    <property type="entry name" value="Glyco_18"/>
    <property type="match status" value="1"/>
</dbReference>
<evidence type="ECO:0008006" key="6">
    <source>
        <dbReference type="Google" id="ProtNLM"/>
    </source>
</evidence>
<dbReference type="GO" id="GO:0005975">
    <property type="term" value="P:carbohydrate metabolic process"/>
    <property type="evidence" value="ECO:0007669"/>
    <property type="project" value="InterPro"/>
</dbReference>
<dbReference type="InterPro" id="IPR001119">
    <property type="entry name" value="SLH_dom"/>
</dbReference>
<dbReference type="PROSITE" id="PS51272">
    <property type="entry name" value="SLH"/>
    <property type="match status" value="3"/>
</dbReference>
<dbReference type="PANTHER" id="PTHR46066:SF2">
    <property type="entry name" value="CHITINASE DOMAIN-CONTAINING PROTEIN 1"/>
    <property type="match status" value="1"/>
</dbReference>
<dbReference type="EMBL" id="MYFO01000011">
    <property type="protein sequence ID" value="TFE88020.1"/>
    <property type="molecule type" value="Genomic_DNA"/>
</dbReference>
<comment type="caution">
    <text evidence="4">The sequence shown here is derived from an EMBL/GenBank/DDBJ whole genome shotgun (WGS) entry which is preliminary data.</text>
</comment>
<feature type="compositionally biased region" description="Basic and acidic residues" evidence="1">
    <location>
        <begin position="15"/>
        <end position="24"/>
    </location>
</feature>
<dbReference type="InterPro" id="IPR017853">
    <property type="entry name" value="GH"/>
</dbReference>
<dbReference type="Gene3D" id="3.10.50.10">
    <property type="match status" value="1"/>
</dbReference>
<name>A0A4Y8Q2E2_9BACL</name>
<protein>
    <recommendedName>
        <fullName evidence="6">Glycoside hydrolase</fullName>
    </recommendedName>
</protein>
<dbReference type="GO" id="GO:0008061">
    <property type="term" value="F:chitin binding"/>
    <property type="evidence" value="ECO:0007669"/>
    <property type="project" value="InterPro"/>
</dbReference>
<evidence type="ECO:0000313" key="5">
    <source>
        <dbReference type="Proteomes" id="UP000298246"/>
    </source>
</evidence>
<gene>
    <name evidence="4" type="ORF">B5M42_10725</name>
</gene>
<feature type="region of interest" description="Disordered" evidence="1">
    <location>
        <begin position="1"/>
        <end position="26"/>
    </location>
</feature>
<proteinExistence type="predicted"/>
<dbReference type="PROSITE" id="PS51910">
    <property type="entry name" value="GH18_2"/>
    <property type="match status" value="1"/>
</dbReference>
<accession>A0A4Y8Q2E2</accession>
<evidence type="ECO:0000256" key="1">
    <source>
        <dbReference type="SAM" id="MobiDB-lite"/>
    </source>
</evidence>
<dbReference type="AlphaFoldDB" id="A0A4Y8Q2E2"/>
<feature type="domain" description="SLH" evidence="2">
    <location>
        <begin position="545"/>
        <end position="603"/>
    </location>
</feature>
<dbReference type="Pfam" id="PF00704">
    <property type="entry name" value="Glyco_hydro_18"/>
    <property type="match status" value="1"/>
</dbReference>
<feature type="domain" description="GH18" evidence="3">
    <location>
        <begin position="98"/>
        <end position="424"/>
    </location>
</feature>
<keyword evidence="5" id="KW-1185">Reference proteome</keyword>
<reference evidence="4 5" key="1">
    <citation type="submission" date="2017-03" db="EMBL/GenBank/DDBJ databases">
        <title>Isolation of Levoglucosan Utilizing Bacteria.</title>
        <authorList>
            <person name="Arya A.S."/>
        </authorList>
    </citation>
    <scope>NUCLEOTIDE SEQUENCE [LARGE SCALE GENOMIC DNA]</scope>
    <source>
        <strain evidence="4 5">MEC069</strain>
    </source>
</reference>
<dbReference type="InterPro" id="IPR001223">
    <property type="entry name" value="Glyco_hydro18_cat"/>
</dbReference>
<dbReference type="Gene3D" id="3.20.20.80">
    <property type="entry name" value="Glycosidases"/>
    <property type="match status" value="1"/>
</dbReference>
<dbReference type="SUPFAM" id="SSF51445">
    <property type="entry name" value="(Trans)glycosidases"/>
    <property type="match status" value="1"/>
</dbReference>
<dbReference type="InterPro" id="IPR011583">
    <property type="entry name" value="Chitinase_II/V-like_cat"/>
</dbReference>
<dbReference type="Proteomes" id="UP000298246">
    <property type="component" value="Unassembled WGS sequence"/>
</dbReference>
<dbReference type="Pfam" id="PF00395">
    <property type="entry name" value="SLH"/>
    <property type="match status" value="3"/>
</dbReference>